<sequence length="80" mass="8962">MKTPLTDGPCSWEPYGSGTTDFVMSANGYFAILMMEDADNAIGYWNETANSKHAHAELGWLSRSGDCWANKNVRMCPRKR</sequence>
<protein>
    <submittedName>
        <fullName evidence="1">Uncharacterized protein</fullName>
    </submittedName>
</protein>
<reference evidence="1 2" key="1">
    <citation type="submission" date="2017-09" db="EMBL/GenBank/DDBJ databases">
        <title>Comparative genomics of rhizobia isolated from Phaseolus vulgaris in China.</title>
        <authorList>
            <person name="Tong W."/>
        </authorList>
    </citation>
    <scope>NUCLEOTIDE SEQUENCE [LARGE SCALE GENOMIC DNA]</scope>
    <source>
        <strain evidence="1 2">PCH1</strain>
    </source>
</reference>
<organism evidence="1 2">
    <name type="scientific">Rhizobium fredii</name>
    <name type="common">Sinorhizobium fredii</name>
    <dbReference type="NCBI Taxonomy" id="380"/>
    <lineage>
        <taxon>Bacteria</taxon>
        <taxon>Pseudomonadati</taxon>
        <taxon>Pseudomonadota</taxon>
        <taxon>Alphaproteobacteria</taxon>
        <taxon>Hyphomicrobiales</taxon>
        <taxon>Rhizobiaceae</taxon>
        <taxon>Sinorhizobium/Ensifer group</taxon>
        <taxon>Sinorhizobium</taxon>
    </lineage>
</organism>
<dbReference type="Proteomes" id="UP000220353">
    <property type="component" value="Unassembled WGS sequence"/>
</dbReference>
<proteinExistence type="predicted"/>
<comment type="caution">
    <text evidence="1">The sequence shown here is derived from an EMBL/GenBank/DDBJ whole genome shotgun (WGS) entry which is preliminary data.</text>
</comment>
<name>A0A2A6M078_RHIFR</name>
<gene>
    <name evidence="1" type="ORF">CO661_09835</name>
</gene>
<evidence type="ECO:0000313" key="1">
    <source>
        <dbReference type="EMBL" id="PDT48161.1"/>
    </source>
</evidence>
<dbReference type="EMBL" id="NWTC01000006">
    <property type="protein sequence ID" value="PDT48161.1"/>
    <property type="molecule type" value="Genomic_DNA"/>
</dbReference>
<dbReference type="AlphaFoldDB" id="A0A2A6M078"/>
<evidence type="ECO:0000313" key="2">
    <source>
        <dbReference type="Proteomes" id="UP000220353"/>
    </source>
</evidence>
<accession>A0A2A6M078</accession>